<dbReference type="Pfam" id="PF00293">
    <property type="entry name" value="NUDIX"/>
    <property type="match status" value="1"/>
</dbReference>
<dbReference type="AlphaFoldDB" id="A0A0L0FTN6"/>
<sequence length="170" mass="18452">MISNLAKKAVKPTPAVAVVLLRELKSKIVSMPGHSDYEVLLVQRGKEPNKGAWSFPGGSLELGETVVEGAIRELKEETGVRLDSVEPFHATDAIIPKPSGESGWVFHYCIVQCMGIVKHTFKAEPVAADDAMDAQWVRCDDIESKSPLVPLIKGTLQKAIKCAAFDIGKQ</sequence>
<organism evidence="4 5">
    <name type="scientific">Sphaeroforma arctica JP610</name>
    <dbReference type="NCBI Taxonomy" id="667725"/>
    <lineage>
        <taxon>Eukaryota</taxon>
        <taxon>Ichthyosporea</taxon>
        <taxon>Ichthyophonida</taxon>
        <taxon>Sphaeroforma</taxon>
    </lineage>
</organism>
<proteinExistence type="inferred from homology"/>
<dbReference type="OrthoDB" id="447842at2759"/>
<dbReference type="RefSeq" id="XP_014154064.1">
    <property type="nucleotide sequence ID" value="XM_014298589.1"/>
</dbReference>
<dbReference type="CDD" id="cd04673">
    <property type="entry name" value="NUDIX_ADPRase"/>
    <property type="match status" value="1"/>
</dbReference>
<dbReference type="SUPFAM" id="SSF55811">
    <property type="entry name" value="Nudix"/>
    <property type="match status" value="1"/>
</dbReference>
<dbReference type="PROSITE" id="PS51462">
    <property type="entry name" value="NUDIX"/>
    <property type="match status" value="1"/>
</dbReference>
<accession>A0A0L0FTN6</accession>
<dbReference type="EMBL" id="KQ242191">
    <property type="protein sequence ID" value="KNC80162.1"/>
    <property type="molecule type" value="Genomic_DNA"/>
</dbReference>
<feature type="domain" description="Nudix hydrolase" evidence="3">
    <location>
        <begin position="11"/>
        <end position="164"/>
    </location>
</feature>
<evidence type="ECO:0000313" key="4">
    <source>
        <dbReference type="EMBL" id="KNC80162.1"/>
    </source>
</evidence>
<dbReference type="GO" id="GO:0016787">
    <property type="term" value="F:hydrolase activity"/>
    <property type="evidence" value="ECO:0007669"/>
    <property type="project" value="UniProtKB-KW"/>
</dbReference>
<dbReference type="InterPro" id="IPR020476">
    <property type="entry name" value="Nudix_hydrolase"/>
</dbReference>
<dbReference type="InterPro" id="IPR015797">
    <property type="entry name" value="NUDIX_hydrolase-like_dom_sf"/>
</dbReference>
<dbReference type="GeneID" id="25907979"/>
<dbReference type="Proteomes" id="UP000054560">
    <property type="component" value="Unassembled WGS sequence"/>
</dbReference>
<keyword evidence="5" id="KW-1185">Reference proteome</keyword>
<dbReference type="InterPro" id="IPR000086">
    <property type="entry name" value="NUDIX_hydrolase_dom"/>
</dbReference>
<gene>
    <name evidence="4" type="ORF">SARC_07475</name>
</gene>
<evidence type="ECO:0000259" key="3">
    <source>
        <dbReference type="PROSITE" id="PS51462"/>
    </source>
</evidence>
<dbReference type="PANTHER" id="PTHR43736">
    <property type="entry name" value="ADP-RIBOSE PYROPHOSPHATASE"/>
    <property type="match status" value="1"/>
</dbReference>
<name>A0A0L0FTN6_9EUKA</name>
<protein>
    <recommendedName>
        <fullName evidence="3">Nudix hydrolase domain-containing protein</fullName>
    </recommendedName>
</protein>
<dbReference type="PANTHER" id="PTHR43736:SF1">
    <property type="entry name" value="DIHYDRONEOPTERIN TRIPHOSPHATE DIPHOSPHATASE"/>
    <property type="match status" value="1"/>
</dbReference>
<comment type="similarity">
    <text evidence="2">Belongs to the Nudix hydrolase family.</text>
</comment>
<dbReference type="PRINTS" id="PR00502">
    <property type="entry name" value="NUDIXFAMILY"/>
</dbReference>
<evidence type="ECO:0000313" key="5">
    <source>
        <dbReference type="Proteomes" id="UP000054560"/>
    </source>
</evidence>
<dbReference type="STRING" id="667725.A0A0L0FTN6"/>
<reference evidence="4 5" key="1">
    <citation type="submission" date="2011-02" db="EMBL/GenBank/DDBJ databases">
        <title>The Genome Sequence of Sphaeroforma arctica JP610.</title>
        <authorList>
            <consortium name="The Broad Institute Genome Sequencing Platform"/>
            <person name="Russ C."/>
            <person name="Cuomo C."/>
            <person name="Young S.K."/>
            <person name="Zeng Q."/>
            <person name="Gargeya S."/>
            <person name="Alvarado L."/>
            <person name="Berlin A."/>
            <person name="Chapman S.B."/>
            <person name="Chen Z."/>
            <person name="Freedman E."/>
            <person name="Gellesch M."/>
            <person name="Goldberg J."/>
            <person name="Griggs A."/>
            <person name="Gujja S."/>
            <person name="Heilman E."/>
            <person name="Heiman D."/>
            <person name="Howarth C."/>
            <person name="Mehta T."/>
            <person name="Neiman D."/>
            <person name="Pearson M."/>
            <person name="Roberts A."/>
            <person name="Saif S."/>
            <person name="Shea T."/>
            <person name="Shenoy N."/>
            <person name="Sisk P."/>
            <person name="Stolte C."/>
            <person name="Sykes S."/>
            <person name="White J."/>
            <person name="Yandava C."/>
            <person name="Burger G."/>
            <person name="Gray M.W."/>
            <person name="Holland P.W.H."/>
            <person name="King N."/>
            <person name="Lang F.B.F."/>
            <person name="Roger A.J."/>
            <person name="Ruiz-Trillo I."/>
            <person name="Haas B."/>
            <person name="Nusbaum C."/>
            <person name="Birren B."/>
        </authorList>
    </citation>
    <scope>NUCLEOTIDE SEQUENCE [LARGE SCALE GENOMIC DNA]</scope>
    <source>
        <strain evidence="4 5">JP610</strain>
    </source>
</reference>
<keyword evidence="1 2" id="KW-0378">Hydrolase</keyword>
<evidence type="ECO:0000256" key="2">
    <source>
        <dbReference type="RuleBase" id="RU003476"/>
    </source>
</evidence>
<dbReference type="InterPro" id="IPR020084">
    <property type="entry name" value="NUDIX_hydrolase_CS"/>
</dbReference>
<dbReference type="eggNOG" id="KOG0648">
    <property type="taxonomic scope" value="Eukaryota"/>
</dbReference>
<evidence type="ECO:0000256" key="1">
    <source>
        <dbReference type="ARBA" id="ARBA00022801"/>
    </source>
</evidence>
<dbReference type="Gene3D" id="3.90.79.10">
    <property type="entry name" value="Nucleoside Triphosphate Pyrophosphohydrolase"/>
    <property type="match status" value="1"/>
</dbReference>
<dbReference type="PROSITE" id="PS00893">
    <property type="entry name" value="NUDIX_BOX"/>
    <property type="match status" value="1"/>
</dbReference>